<evidence type="ECO:0000313" key="1">
    <source>
        <dbReference type="EMBL" id="PMD31146.1"/>
    </source>
</evidence>
<dbReference type="EMBL" id="KZ613963">
    <property type="protein sequence ID" value="PMD31146.1"/>
    <property type="molecule type" value="Genomic_DNA"/>
</dbReference>
<dbReference type="AlphaFoldDB" id="A0A2J6QXY5"/>
<dbReference type="Proteomes" id="UP000235786">
    <property type="component" value="Unassembled WGS sequence"/>
</dbReference>
<name>A0A2J6QXY5_HYAVF</name>
<evidence type="ECO:0000313" key="2">
    <source>
        <dbReference type="Proteomes" id="UP000235786"/>
    </source>
</evidence>
<reference evidence="1 2" key="1">
    <citation type="submission" date="2016-04" db="EMBL/GenBank/DDBJ databases">
        <title>A degradative enzymes factory behind the ericoid mycorrhizal symbiosis.</title>
        <authorList>
            <consortium name="DOE Joint Genome Institute"/>
            <person name="Martino E."/>
            <person name="Morin E."/>
            <person name="Grelet G."/>
            <person name="Kuo A."/>
            <person name="Kohler A."/>
            <person name="Daghino S."/>
            <person name="Barry K."/>
            <person name="Choi C."/>
            <person name="Cichocki N."/>
            <person name="Clum A."/>
            <person name="Copeland A."/>
            <person name="Hainaut M."/>
            <person name="Haridas S."/>
            <person name="Labutti K."/>
            <person name="Lindquist E."/>
            <person name="Lipzen A."/>
            <person name="Khouja H.-R."/>
            <person name="Murat C."/>
            <person name="Ohm R."/>
            <person name="Olson A."/>
            <person name="Spatafora J."/>
            <person name="Veneault-Fourrey C."/>
            <person name="Henrissat B."/>
            <person name="Grigoriev I."/>
            <person name="Martin F."/>
            <person name="Perotto S."/>
        </authorList>
    </citation>
    <scope>NUCLEOTIDE SEQUENCE [LARGE SCALE GENOMIC DNA]</scope>
    <source>
        <strain evidence="1 2">F</strain>
    </source>
</reference>
<gene>
    <name evidence="1" type="ORF">L207DRAFT_501403</name>
</gene>
<organism evidence="1 2">
    <name type="scientific">Hyaloscypha variabilis (strain UAMH 11265 / GT02V1 / F)</name>
    <name type="common">Meliniomyces variabilis</name>
    <dbReference type="NCBI Taxonomy" id="1149755"/>
    <lineage>
        <taxon>Eukaryota</taxon>
        <taxon>Fungi</taxon>
        <taxon>Dikarya</taxon>
        <taxon>Ascomycota</taxon>
        <taxon>Pezizomycotina</taxon>
        <taxon>Leotiomycetes</taxon>
        <taxon>Helotiales</taxon>
        <taxon>Hyaloscyphaceae</taxon>
        <taxon>Hyaloscypha</taxon>
        <taxon>Hyaloscypha variabilis</taxon>
    </lineage>
</organism>
<accession>A0A2J6QXY5</accession>
<protein>
    <submittedName>
        <fullName evidence="1">Uncharacterized protein</fullName>
    </submittedName>
</protein>
<sequence>MLPRHPACCRAVTRQLSPSHDAIWVPDEVLRHAFHRFVKTRTAKRYGSFVPGPLESRRRLGKRRMAHLTEPVPASPHGLGPLWSFFGKTGDTRWQWEAPSTRTPNKASAAVLPAWLMEWGQSEDTKDSTKTPADQAISIEEDIDNFSRTLQAASQDEMPKICAVFNQRFNQSLRLGLVSEAIMHNALRAISCAIRVECLKFDLADTQSLLRFYQSFWDGLVTCKVLQPSDLDPRTLNMFLHFLADIPICSEVQTLSHGVMHAATVAQLSKMDQGLNHLVRAWARSWLIEHPSGDSHSLFLAASRDLAESSGRLDCLQTLISNKGSNNELAFSTIQEAYEEVKGSLDRALESILMAEKIVMPRRNSIHNLSCVLEYLPRDRVRRLLDRSTDHVIRIHNSVDNPSTSLHHGWLSLVAQIPGLDDKFFIDIVKRMQKCKGIPEYTSLPGEIVLSRWISQGHVQQGDLVRITFEVFASNKGPPDLGLVLFAIDQHKEMFFRRTKDLFKLLSALERYKDVYQILVRMQDLGMKLPPDIIGPTLNIMSNYDLWLTYQIYKMFYSGLGIRGRGLRPNLSQNFIYSMVNDATVSPLRIWKVMGIPFYEKLRPVERDAFSTSRLSPAMIDFVTSLAIAFARTDARPQRVALRNVVQCLHHLRRHAAPITPELTRAISHAGFTRKILAGNWISKELQSWILSLVEVAEGTDVAVITDRVVTYWNEQLVETRQAKARKEAREMNVLRVGPID</sequence>
<keyword evidence="2" id="KW-1185">Reference proteome</keyword>
<dbReference type="STRING" id="1149755.A0A2J6QXY5"/>
<dbReference type="OrthoDB" id="5428038at2759"/>
<proteinExistence type="predicted"/>